<dbReference type="Gene3D" id="3.40.50.12710">
    <property type="match status" value="1"/>
</dbReference>
<keyword evidence="4 7" id="KW-0808">Transferase</keyword>
<evidence type="ECO:0000256" key="2">
    <source>
        <dbReference type="ARBA" id="ARBA00005891"/>
    </source>
</evidence>
<name>A0A4Y7NL87_9CRUS</name>
<comment type="subcellular location">
    <subcellularLocation>
        <location evidence="1 7">Mitochondrion</location>
    </subcellularLocation>
</comment>
<comment type="catalytic activity">
    <reaction evidence="6 7">
        <text>L-arginyl-[protein] + 2 S-adenosyl-L-methionine = N(omega),N(omega)'-dimethyl-L-arginyl-[protein] + 2 S-adenosyl-L-homocysteine + 2 H(+)</text>
        <dbReference type="Rhea" id="RHEA:48108"/>
        <dbReference type="Rhea" id="RHEA-COMP:10532"/>
        <dbReference type="Rhea" id="RHEA-COMP:11992"/>
        <dbReference type="ChEBI" id="CHEBI:15378"/>
        <dbReference type="ChEBI" id="CHEBI:29965"/>
        <dbReference type="ChEBI" id="CHEBI:57856"/>
        <dbReference type="ChEBI" id="CHEBI:59789"/>
        <dbReference type="ChEBI" id="CHEBI:88221"/>
        <dbReference type="EC" id="2.1.1.320"/>
    </reaction>
</comment>
<evidence type="ECO:0000256" key="1">
    <source>
        <dbReference type="ARBA" id="ARBA00004173"/>
    </source>
</evidence>
<evidence type="ECO:0000256" key="3">
    <source>
        <dbReference type="ARBA" id="ARBA00022603"/>
    </source>
</evidence>
<keyword evidence="5 7" id="KW-0496">Mitochondrion</keyword>
<evidence type="ECO:0000256" key="6">
    <source>
        <dbReference type="ARBA" id="ARBA00048612"/>
    </source>
</evidence>
<dbReference type="InterPro" id="IPR029063">
    <property type="entry name" value="SAM-dependent_MTases_sf"/>
</dbReference>
<dbReference type="GO" id="GO:0032259">
    <property type="term" value="P:methylation"/>
    <property type="evidence" value="ECO:0007669"/>
    <property type="project" value="UniProtKB-KW"/>
</dbReference>
<dbReference type="AlphaFoldDB" id="A0A4Y7NL87"/>
<gene>
    <name evidence="8" type="primary">EOG090X06OK</name>
</gene>
<dbReference type="InterPro" id="IPR003788">
    <property type="entry name" value="NDUFAF7"/>
</dbReference>
<dbReference type="InterPro" id="IPR038375">
    <property type="entry name" value="NDUFAF7_sf"/>
</dbReference>
<keyword evidence="3 7" id="KW-0489">Methyltransferase</keyword>
<dbReference type="GO" id="GO:0035243">
    <property type="term" value="F:protein-arginine omega-N symmetric methyltransferase activity"/>
    <property type="evidence" value="ECO:0007669"/>
    <property type="project" value="UniProtKB-EC"/>
</dbReference>
<dbReference type="EC" id="2.1.1.320" evidence="7"/>
<protein>
    <recommendedName>
        <fullName evidence="7">Protein arginine methyltransferase NDUFAF7</fullName>
        <ecNumber evidence="7">2.1.1.320</ecNumber>
    </recommendedName>
</protein>
<accession>A0A4Y7NL87</accession>
<evidence type="ECO:0000256" key="5">
    <source>
        <dbReference type="ARBA" id="ARBA00023128"/>
    </source>
</evidence>
<evidence type="ECO:0000256" key="4">
    <source>
        <dbReference type="ARBA" id="ARBA00022679"/>
    </source>
</evidence>
<comment type="similarity">
    <text evidence="2 7">Belongs to the NDUFAF7 family.</text>
</comment>
<dbReference type="PANTHER" id="PTHR12049">
    <property type="entry name" value="PROTEIN ARGININE METHYLTRANSFERASE NDUFAF7, MITOCHONDRIAL"/>
    <property type="match status" value="1"/>
</dbReference>
<proteinExistence type="evidence at transcript level"/>
<dbReference type="GO" id="GO:0032981">
    <property type="term" value="P:mitochondrial respiratory chain complex I assembly"/>
    <property type="evidence" value="ECO:0007669"/>
    <property type="project" value="TreeGrafter"/>
</dbReference>
<comment type="function">
    <text evidence="7">Arginine methyltransferase involved in the assembly or stability of mitochondrial NADH:ubiquinone oxidoreductase complex (complex I).</text>
</comment>
<dbReference type="EMBL" id="LR023406">
    <property type="protein sequence ID" value="SVE93025.1"/>
    <property type="molecule type" value="mRNA"/>
</dbReference>
<reference evidence="8" key="1">
    <citation type="submission" date="2018-08" db="EMBL/GenBank/DDBJ databases">
        <authorList>
            <person name="Cornetti L."/>
        </authorList>
    </citation>
    <scope>NUCLEOTIDE SEQUENCE</scope>
    <source>
        <strain evidence="8">DE-FRO-2-1</strain>
    </source>
</reference>
<dbReference type="SUPFAM" id="SSF53335">
    <property type="entry name" value="S-adenosyl-L-methionine-dependent methyltransferases"/>
    <property type="match status" value="1"/>
</dbReference>
<organism evidence="8">
    <name type="scientific">Moina brachiata</name>
    <dbReference type="NCBI Taxonomy" id="675436"/>
    <lineage>
        <taxon>Eukaryota</taxon>
        <taxon>Metazoa</taxon>
        <taxon>Ecdysozoa</taxon>
        <taxon>Arthropoda</taxon>
        <taxon>Crustacea</taxon>
        <taxon>Branchiopoda</taxon>
        <taxon>Diplostraca</taxon>
        <taxon>Cladocera</taxon>
        <taxon>Anomopoda</taxon>
        <taxon>Moinidae</taxon>
        <taxon>Moina</taxon>
    </lineage>
</organism>
<sequence length="444" mass="50279">MYVSLAIITSLPRGTMFRFQGQTLFNWHRALFGHRKFSNDAPVQNGHRHETKLMKQIKAKILTSGPITVADYMKEVLTNPSAGYYMNRDVFGEKGDFITSPEISQVFGELVGIWFLNEWEKCGRPKPLQITELGPGRGTLMHDILRVFSKFRIAEAADLSVNLVEVSPHLSNVQETKLCRTLLSDDAKGSVPSDANHYREAPSVFGTTVRWYRHLSDTPKSFTLYLAHEFFDALPVHKLVKKENEWREVLIDLDTSRSGLRYVLSRSRTPACLFPKEGEQRTELEISPQSLVTVQHMAQRIHEDGGIGLIVDYGHEGEKTDTFRASHYSRPLHDPLVEPGTADLTADVDFSSLKWAATNPSSDWKANLTYGTVTQRDFLMKMGMEVRLQALLAACKDEKAAKDLQTAHQMLLDPQEMGGKFRFLALFPAVMERILQRYPPCGFS</sequence>
<dbReference type="GO" id="GO:0005739">
    <property type="term" value="C:mitochondrion"/>
    <property type="evidence" value="ECO:0007669"/>
    <property type="project" value="UniProtKB-SubCell"/>
</dbReference>
<evidence type="ECO:0000256" key="7">
    <source>
        <dbReference type="RuleBase" id="RU364114"/>
    </source>
</evidence>
<dbReference type="PANTHER" id="PTHR12049:SF7">
    <property type="entry name" value="PROTEIN ARGININE METHYLTRANSFERASE NDUFAF7, MITOCHONDRIAL"/>
    <property type="match status" value="1"/>
</dbReference>
<evidence type="ECO:0000313" key="8">
    <source>
        <dbReference type="EMBL" id="SVE93025.1"/>
    </source>
</evidence>
<dbReference type="Pfam" id="PF02636">
    <property type="entry name" value="Methyltransf_28"/>
    <property type="match status" value="1"/>
</dbReference>